<dbReference type="GO" id="GO:0016787">
    <property type="term" value="F:hydrolase activity"/>
    <property type="evidence" value="ECO:0007669"/>
    <property type="project" value="UniProtKB-KW"/>
</dbReference>
<dbReference type="PANTHER" id="PTHR11079">
    <property type="entry name" value="CYTOSINE DEAMINASE FAMILY MEMBER"/>
    <property type="match status" value="1"/>
</dbReference>
<evidence type="ECO:0000256" key="2">
    <source>
        <dbReference type="ARBA" id="ARBA00022801"/>
    </source>
</evidence>
<comment type="caution">
    <text evidence="5">The sequence shown here is derived from an EMBL/GenBank/DDBJ whole genome shotgun (WGS) entry which is preliminary data.</text>
</comment>
<organism evidence="5 6">
    <name type="scientific">Subtercola vilae</name>
    <dbReference type="NCBI Taxonomy" id="2056433"/>
    <lineage>
        <taxon>Bacteria</taxon>
        <taxon>Bacillati</taxon>
        <taxon>Actinomycetota</taxon>
        <taxon>Actinomycetes</taxon>
        <taxon>Micrococcales</taxon>
        <taxon>Microbacteriaceae</taxon>
        <taxon>Subtercola</taxon>
    </lineage>
</organism>
<evidence type="ECO:0000313" key="5">
    <source>
        <dbReference type="EMBL" id="TIH40940.1"/>
    </source>
</evidence>
<dbReference type="Pfam" id="PF00383">
    <property type="entry name" value="dCMP_cyt_deam_1"/>
    <property type="match status" value="1"/>
</dbReference>
<keyword evidence="3" id="KW-0862">Zinc</keyword>
<feature type="domain" description="CMP/dCMP-type deaminase" evidence="4">
    <location>
        <begin position="7"/>
        <end position="117"/>
    </location>
</feature>
<accession>A0A4T2C9Q3</accession>
<evidence type="ECO:0000259" key="4">
    <source>
        <dbReference type="PROSITE" id="PS51747"/>
    </source>
</evidence>
<keyword evidence="1" id="KW-0479">Metal-binding</keyword>
<dbReference type="FunFam" id="3.40.140.10:FF:000051">
    <property type="entry name" value="Nucleoside deaminase"/>
    <property type="match status" value="1"/>
</dbReference>
<dbReference type="Proteomes" id="UP000306192">
    <property type="component" value="Unassembled WGS sequence"/>
</dbReference>
<protein>
    <submittedName>
        <fullName evidence="5">Nucleoside deaminase</fullName>
    </submittedName>
</protein>
<dbReference type="GO" id="GO:0008270">
    <property type="term" value="F:zinc ion binding"/>
    <property type="evidence" value="ECO:0007669"/>
    <property type="project" value="InterPro"/>
</dbReference>
<sequence length="161" mass="17062">MTSSLTETDLARLRDAIAVSKNSVEHGNHPFGAVLVDAAGTVVLEAENTVVTGNDCTGHAETNLVRLAWQAFGPEKLAEYSLYTSCEPCAMCSGAIYWSGISRMVFAMSEAELGEITGDHVENPTMSLTSSVVLNSGQREIVVLGPALSAEAREAHAGFWS</sequence>
<name>A0A4T2C9Q3_9MICO</name>
<gene>
    <name evidence="5" type="ORF">D4765_00610</name>
</gene>
<dbReference type="InterPro" id="IPR016192">
    <property type="entry name" value="APOBEC/CMP_deaminase_Zn-bd"/>
</dbReference>
<dbReference type="OrthoDB" id="9802676at2"/>
<dbReference type="EMBL" id="QYRT01000001">
    <property type="protein sequence ID" value="TIH40940.1"/>
    <property type="molecule type" value="Genomic_DNA"/>
</dbReference>
<dbReference type="InterPro" id="IPR016193">
    <property type="entry name" value="Cytidine_deaminase-like"/>
</dbReference>
<dbReference type="PROSITE" id="PS00903">
    <property type="entry name" value="CYT_DCMP_DEAMINASES_1"/>
    <property type="match status" value="1"/>
</dbReference>
<dbReference type="GO" id="GO:0005737">
    <property type="term" value="C:cytoplasm"/>
    <property type="evidence" value="ECO:0007669"/>
    <property type="project" value="TreeGrafter"/>
</dbReference>
<proteinExistence type="predicted"/>
<dbReference type="CDD" id="cd01285">
    <property type="entry name" value="nucleoside_deaminase"/>
    <property type="match status" value="1"/>
</dbReference>
<dbReference type="AlphaFoldDB" id="A0A4T2C9Q3"/>
<dbReference type="RefSeq" id="WP_136640276.1">
    <property type="nucleotide sequence ID" value="NZ_QYRT01000001.1"/>
</dbReference>
<dbReference type="SUPFAM" id="SSF53927">
    <property type="entry name" value="Cytidine deaminase-like"/>
    <property type="match status" value="1"/>
</dbReference>
<dbReference type="PANTHER" id="PTHR11079:SF149">
    <property type="entry name" value="TRNA-SPECIFIC ADENOSINE DEAMINASE 2"/>
    <property type="match status" value="1"/>
</dbReference>
<reference evidence="5 6" key="1">
    <citation type="journal article" date="2019" name="Microorganisms">
        <title>Systematic Affiliation and Genome Analysis of Subtercola vilae DB165(T) with Particular Emphasis on Cold Adaptation of an Isolate from a High-Altitude Cold Volcano Lake.</title>
        <authorList>
            <person name="Villalobos A.S."/>
            <person name="Wiese J."/>
            <person name="Imhoff J.F."/>
            <person name="Dorador C."/>
            <person name="Keller A."/>
            <person name="Hentschel U."/>
        </authorList>
    </citation>
    <scope>NUCLEOTIDE SEQUENCE [LARGE SCALE GENOMIC DNA]</scope>
    <source>
        <strain evidence="5 6">DB165</strain>
    </source>
</reference>
<evidence type="ECO:0000313" key="6">
    <source>
        <dbReference type="Proteomes" id="UP000306192"/>
    </source>
</evidence>
<dbReference type="PROSITE" id="PS51747">
    <property type="entry name" value="CYT_DCMP_DEAMINASES_2"/>
    <property type="match status" value="1"/>
</dbReference>
<keyword evidence="6" id="KW-1185">Reference proteome</keyword>
<dbReference type="Gene3D" id="3.40.140.10">
    <property type="entry name" value="Cytidine Deaminase, domain 2"/>
    <property type="match status" value="1"/>
</dbReference>
<dbReference type="InterPro" id="IPR002125">
    <property type="entry name" value="CMP_dCMP_dom"/>
</dbReference>
<keyword evidence="2" id="KW-0378">Hydrolase</keyword>
<evidence type="ECO:0000256" key="1">
    <source>
        <dbReference type="ARBA" id="ARBA00022723"/>
    </source>
</evidence>
<evidence type="ECO:0000256" key="3">
    <source>
        <dbReference type="ARBA" id="ARBA00022833"/>
    </source>
</evidence>